<dbReference type="PANTHER" id="PTHR45823:SF1">
    <property type="entry name" value="T-SNARE COILED-COIL HOMOLOGY DOMAIN-CONTAINING PROTEIN"/>
    <property type="match status" value="1"/>
</dbReference>
<evidence type="ECO:0008006" key="3">
    <source>
        <dbReference type="Google" id="ProtNLM"/>
    </source>
</evidence>
<reference evidence="1" key="1">
    <citation type="journal article" date="2023" name="Insect Mol. Biol.">
        <title>Genome sequencing provides insights into the evolution of gene families encoding plant cell wall-degrading enzymes in longhorned beetles.</title>
        <authorList>
            <person name="Shin N.R."/>
            <person name="Okamura Y."/>
            <person name="Kirsch R."/>
            <person name="Pauchet Y."/>
        </authorList>
    </citation>
    <scope>NUCLEOTIDE SEQUENCE</scope>
    <source>
        <strain evidence="1">AMC_N1</strain>
    </source>
</reference>
<organism evidence="1 2">
    <name type="scientific">Aromia moschata</name>
    <dbReference type="NCBI Taxonomy" id="1265417"/>
    <lineage>
        <taxon>Eukaryota</taxon>
        <taxon>Metazoa</taxon>
        <taxon>Ecdysozoa</taxon>
        <taxon>Arthropoda</taxon>
        <taxon>Hexapoda</taxon>
        <taxon>Insecta</taxon>
        <taxon>Pterygota</taxon>
        <taxon>Neoptera</taxon>
        <taxon>Endopterygota</taxon>
        <taxon>Coleoptera</taxon>
        <taxon>Polyphaga</taxon>
        <taxon>Cucujiformia</taxon>
        <taxon>Chrysomeloidea</taxon>
        <taxon>Cerambycidae</taxon>
        <taxon>Cerambycinae</taxon>
        <taxon>Callichromatini</taxon>
        <taxon>Aromia</taxon>
    </lineage>
</organism>
<comment type="caution">
    <text evidence="1">The sequence shown here is derived from an EMBL/GenBank/DDBJ whole genome shotgun (WGS) entry which is preliminary data.</text>
</comment>
<dbReference type="EMBL" id="JAPWTK010000268">
    <property type="protein sequence ID" value="KAJ8944063.1"/>
    <property type="molecule type" value="Genomic_DNA"/>
</dbReference>
<gene>
    <name evidence="1" type="ORF">NQ318_005973</name>
</gene>
<accession>A0AAV8XZZ2</accession>
<proteinExistence type="predicted"/>
<protein>
    <recommendedName>
        <fullName evidence="3">Retrotransposon gag domain-containing protein</fullName>
    </recommendedName>
</protein>
<sequence length="528" mass="60013">MKPPQFDGKSSWVNYLRQFEAAAKANGWSLAEKATALTRFLSKNEDYHQLVRHLEMQYGQSHLEHVYHSQLKNRCQKNNESLQQFEADIARLVRLAYSSTPENVMGTTSNGLLDSETRQALILARPSKLVDALARALEFEAAKQSSRGQAKVRKMEENVEEGTYNEAEIRRVVEDVYGCIRGAREPLVDQILLDQRQELHRPTGDYVLQPEIPATIRDETNVTIVIGNVSFEHRALVAEIEDEHILGMDVMNAKGFELDFKDSVLQINGEEKCITRKTEETVRVVLAEDTAVPERSEMILDAQLDGDLCDRNIMVFEPRSHDGEVARRIPVEKALLLTEKTVPVRKMNLNHHPKRECFRVLFFGFLRKLDVQEKPDRKIQASDQTTELNNLITKYADIFDNGQGGKGTTNVIQHKIDTGDARPIRQTARLPLAKREETNKINPEGQVDRCQVDKNLISTQKMFCAGKVHRNADALSRRPCLENVLSDGLLKRVLETSDGTEERKQLLILRNRVSEVLEAIHNESTGDT</sequence>
<dbReference type="PANTHER" id="PTHR45823">
    <property type="entry name" value="T-SNARE COILED-COIL HOMOLOGY DOMAIN-CONTAINING PROTEIN"/>
    <property type="match status" value="1"/>
</dbReference>
<evidence type="ECO:0000313" key="1">
    <source>
        <dbReference type="EMBL" id="KAJ8944063.1"/>
    </source>
</evidence>
<dbReference type="AlphaFoldDB" id="A0AAV8XZZ2"/>
<dbReference type="Proteomes" id="UP001162162">
    <property type="component" value="Unassembled WGS sequence"/>
</dbReference>
<name>A0AAV8XZZ2_9CUCU</name>
<evidence type="ECO:0000313" key="2">
    <source>
        <dbReference type="Proteomes" id="UP001162162"/>
    </source>
</evidence>
<keyword evidence="2" id="KW-1185">Reference proteome</keyword>